<organism evidence="2 3">
    <name type="scientific">Acetobacter persici</name>
    <dbReference type="NCBI Taxonomy" id="1076596"/>
    <lineage>
        <taxon>Bacteria</taxon>
        <taxon>Pseudomonadati</taxon>
        <taxon>Pseudomonadota</taxon>
        <taxon>Alphaproteobacteria</taxon>
        <taxon>Acetobacterales</taxon>
        <taxon>Acetobacteraceae</taxon>
        <taxon>Acetobacter</taxon>
    </lineage>
</organism>
<protein>
    <submittedName>
        <fullName evidence="2">Uncharacterized protein</fullName>
    </submittedName>
</protein>
<keyword evidence="1" id="KW-1133">Transmembrane helix</keyword>
<sequence>MSIHWLLAAAGVAFGGACLWSFYIGNSHLSRSEFATMTVGRDQISIECDARIPDGHKICRYDVGGETGYIIPFLNAHQSSIIDNERQKLAAMFIHVISHEKSGTGDNFKLSVGKKLRCSVSISRTKHGYWQASPASCSNAEAHERA</sequence>
<dbReference type="AlphaFoldDB" id="A0A1U9LJB6"/>
<dbReference type="EMBL" id="CP014688">
    <property type="protein sequence ID" value="AQT06553.1"/>
    <property type="molecule type" value="Genomic_DNA"/>
</dbReference>
<reference evidence="2 3" key="1">
    <citation type="submission" date="2016-03" db="EMBL/GenBank/DDBJ databases">
        <title>Acetic acid bacteria sequencing.</title>
        <authorList>
            <person name="Brandt J."/>
            <person name="Jakob F."/>
            <person name="Vogel R.F."/>
        </authorList>
    </citation>
    <scope>NUCLEOTIDE SEQUENCE [LARGE SCALE GENOMIC DNA]</scope>
    <source>
        <strain evidence="2 3">TMW2.1084</strain>
        <plasmid evidence="3">pac1084_1</plasmid>
    </source>
</reference>
<geneLocation type="plasmid" evidence="3">
    <name>pac1084_1</name>
</geneLocation>
<accession>A0A1U9LJB6</accession>
<proteinExistence type="predicted"/>
<dbReference type="KEGG" id="aper:A0U91_16225"/>
<evidence type="ECO:0000313" key="2">
    <source>
        <dbReference type="EMBL" id="AQT06553.1"/>
    </source>
</evidence>
<evidence type="ECO:0000256" key="1">
    <source>
        <dbReference type="SAM" id="Phobius"/>
    </source>
</evidence>
<feature type="transmembrane region" description="Helical" evidence="1">
    <location>
        <begin position="6"/>
        <end position="24"/>
    </location>
</feature>
<keyword evidence="1" id="KW-0472">Membrane</keyword>
<evidence type="ECO:0000313" key="3">
    <source>
        <dbReference type="Proteomes" id="UP000189055"/>
    </source>
</evidence>
<name>A0A1U9LJB6_9PROT</name>
<keyword evidence="2" id="KW-0614">Plasmid</keyword>
<keyword evidence="1" id="KW-0812">Transmembrane</keyword>
<dbReference type="Proteomes" id="UP000189055">
    <property type="component" value="Plasmid pAC1084_1"/>
</dbReference>
<gene>
    <name evidence="2" type="ORF">A0U91_16225</name>
</gene>